<evidence type="ECO:0000313" key="17">
    <source>
        <dbReference type="Proteomes" id="UP001623592"/>
    </source>
</evidence>
<keyword evidence="17" id="KW-1185">Reference proteome</keyword>
<reference evidence="16 17" key="1">
    <citation type="submission" date="2024-11" db="EMBL/GenBank/DDBJ databases">
        <authorList>
            <person name="Heng Y.C."/>
            <person name="Lim A.C.H."/>
            <person name="Lee J.K.Y."/>
            <person name="Kittelmann S."/>
        </authorList>
    </citation>
    <scope>NUCLEOTIDE SEQUENCE [LARGE SCALE GENOMIC DNA]</scope>
    <source>
        <strain evidence="16 17">WILCCON 0114</strain>
    </source>
</reference>
<evidence type="ECO:0000256" key="13">
    <source>
        <dbReference type="RuleBase" id="RU004016"/>
    </source>
</evidence>
<keyword evidence="9" id="KW-0133">Cell shape</keyword>
<feature type="signal peptide" evidence="14">
    <location>
        <begin position="1"/>
        <end position="26"/>
    </location>
</feature>
<dbReference type="SMART" id="SM00936">
    <property type="entry name" value="PBP5_C"/>
    <property type="match status" value="1"/>
</dbReference>
<dbReference type="InterPro" id="IPR037167">
    <property type="entry name" value="Peptidase_S11_C_sf"/>
</dbReference>
<evidence type="ECO:0000313" key="16">
    <source>
        <dbReference type="EMBL" id="MFL0251542.1"/>
    </source>
</evidence>
<dbReference type="InterPro" id="IPR018044">
    <property type="entry name" value="Peptidase_S11"/>
</dbReference>
<accession>A0ABW8TIA0</accession>
<dbReference type="InterPro" id="IPR015956">
    <property type="entry name" value="Peniciliin-bd_prot_C_sf"/>
</dbReference>
<comment type="caution">
    <text evidence="16">The sequence shown here is derived from an EMBL/GenBank/DDBJ whole genome shotgun (WGS) entry which is preliminary data.</text>
</comment>
<keyword evidence="5 16" id="KW-0121">Carboxypeptidase</keyword>
<name>A0ABW8TIA0_9CLOT</name>
<evidence type="ECO:0000256" key="9">
    <source>
        <dbReference type="ARBA" id="ARBA00022960"/>
    </source>
</evidence>
<dbReference type="RefSeq" id="WP_406788196.1">
    <property type="nucleotide sequence ID" value="NZ_JBJIAA010000011.1"/>
</dbReference>
<comment type="similarity">
    <text evidence="3 13">Belongs to the peptidase S11 family.</text>
</comment>
<dbReference type="GO" id="GO:0004180">
    <property type="term" value="F:carboxypeptidase activity"/>
    <property type="evidence" value="ECO:0007669"/>
    <property type="project" value="UniProtKB-KW"/>
</dbReference>
<evidence type="ECO:0000256" key="14">
    <source>
        <dbReference type="SAM" id="SignalP"/>
    </source>
</evidence>
<evidence type="ECO:0000256" key="8">
    <source>
        <dbReference type="ARBA" id="ARBA00022801"/>
    </source>
</evidence>
<keyword evidence="10" id="KW-0573">Peptidoglycan synthesis</keyword>
<sequence>MKANKFNTFVCILMTLIMLSNISIKAQDKKLYIDAKCAIAMDSKSKVVLYEKNSNTIVPMASTTKIMTALVAMKYGKLDEKFNVSKNAVSIRGSKVGYKCGEKITLRELLYGLMFRSGNDAAITIAEGIAGNVEKFSKLMNEYALEIGAFNTHFITPHGLDKEFHYCTAYDLALITSKAKEDKLFNDIVGTKDIAADKYDFTRSYHNINRILNEIPGANGVKTGYTGKAGKCLVTSVNINGNDVVFVVLNSTPRWAETKKMYNYVSKNYTYKKIISKGDKVYEGSVKYGKNKLQLYAYRDIVIPCKNNETYSTKVTISPELKAPLNKNQRVGRIDVIAAGKSIYTDYLISNSVKSTSYIKRTWGRN</sequence>
<feature type="domain" description="Peptidase S11 D-Ala-D-Ala carboxypeptidase A C-terminal" evidence="15">
    <location>
        <begin position="269"/>
        <end position="355"/>
    </location>
</feature>
<evidence type="ECO:0000256" key="11">
    <source>
        <dbReference type="ARBA" id="ARBA00023316"/>
    </source>
</evidence>
<dbReference type="SUPFAM" id="SSF56601">
    <property type="entry name" value="beta-lactamase/transpeptidase-like"/>
    <property type="match status" value="1"/>
</dbReference>
<dbReference type="InterPro" id="IPR001967">
    <property type="entry name" value="Peptidase_S11_N"/>
</dbReference>
<evidence type="ECO:0000256" key="3">
    <source>
        <dbReference type="ARBA" id="ARBA00007164"/>
    </source>
</evidence>
<protein>
    <recommendedName>
        <fullName evidence="4">serine-type D-Ala-D-Ala carboxypeptidase</fullName>
        <ecNumber evidence="4">3.4.16.4</ecNumber>
    </recommendedName>
</protein>
<dbReference type="Pfam" id="PF00768">
    <property type="entry name" value="Peptidase_S11"/>
    <property type="match status" value="1"/>
</dbReference>
<evidence type="ECO:0000256" key="10">
    <source>
        <dbReference type="ARBA" id="ARBA00022984"/>
    </source>
</evidence>
<gene>
    <name evidence="16" type="ORF">ACJDT4_14060</name>
</gene>
<evidence type="ECO:0000256" key="7">
    <source>
        <dbReference type="ARBA" id="ARBA00022729"/>
    </source>
</evidence>
<evidence type="ECO:0000256" key="1">
    <source>
        <dbReference type="ARBA" id="ARBA00003217"/>
    </source>
</evidence>
<evidence type="ECO:0000256" key="5">
    <source>
        <dbReference type="ARBA" id="ARBA00022645"/>
    </source>
</evidence>
<dbReference type="SUPFAM" id="SSF69189">
    <property type="entry name" value="Penicillin-binding protein associated domain"/>
    <property type="match status" value="1"/>
</dbReference>
<dbReference type="PANTHER" id="PTHR21581">
    <property type="entry name" value="D-ALANYL-D-ALANINE CARBOXYPEPTIDASE"/>
    <property type="match status" value="1"/>
</dbReference>
<organism evidence="16 17">
    <name type="scientific">Clostridium neuense</name>
    <dbReference type="NCBI Taxonomy" id="1728934"/>
    <lineage>
        <taxon>Bacteria</taxon>
        <taxon>Bacillati</taxon>
        <taxon>Bacillota</taxon>
        <taxon>Clostridia</taxon>
        <taxon>Eubacteriales</taxon>
        <taxon>Clostridiaceae</taxon>
        <taxon>Clostridium</taxon>
    </lineage>
</organism>
<evidence type="ECO:0000256" key="6">
    <source>
        <dbReference type="ARBA" id="ARBA00022670"/>
    </source>
</evidence>
<evidence type="ECO:0000256" key="4">
    <source>
        <dbReference type="ARBA" id="ARBA00012448"/>
    </source>
</evidence>
<keyword evidence="6" id="KW-0645">Protease</keyword>
<dbReference type="InterPro" id="IPR012338">
    <property type="entry name" value="Beta-lactam/transpept-like"/>
</dbReference>
<comment type="catalytic activity">
    <reaction evidence="12">
        <text>Preferential cleavage: (Ac)2-L-Lys-D-Ala-|-D-Ala. Also transpeptidation of peptidyl-alanyl moieties that are N-acyl substituents of D-alanine.</text>
        <dbReference type="EC" id="3.4.16.4"/>
    </reaction>
</comment>
<dbReference type="Gene3D" id="2.60.410.10">
    <property type="entry name" value="D-Ala-D-Ala carboxypeptidase, C-terminal domain"/>
    <property type="match status" value="1"/>
</dbReference>
<evidence type="ECO:0000256" key="2">
    <source>
        <dbReference type="ARBA" id="ARBA00004752"/>
    </source>
</evidence>
<evidence type="ECO:0000256" key="12">
    <source>
        <dbReference type="ARBA" id="ARBA00034000"/>
    </source>
</evidence>
<dbReference type="InterPro" id="IPR012907">
    <property type="entry name" value="Peptidase_S11_C"/>
</dbReference>
<dbReference type="EC" id="3.4.16.4" evidence="4"/>
<keyword evidence="7 14" id="KW-0732">Signal</keyword>
<keyword evidence="8 16" id="KW-0378">Hydrolase</keyword>
<keyword evidence="11" id="KW-0961">Cell wall biogenesis/degradation</keyword>
<feature type="chain" id="PRO_5047149790" description="serine-type D-Ala-D-Ala carboxypeptidase" evidence="14">
    <location>
        <begin position="27"/>
        <end position="366"/>
    </location>
</feature>
<dbReference type="Pfam" id="PF07943">
    <property type="entry name" value="PBP5_C"/>
    <property type="match status" value="1"/>
</dbReference>
<comment type="pathway">
    <text evidence="2">Cell wall biogenesis; peptidoglycan biosynthesis.</text>
</comment>
<proteinExistence type="inferred from homology"/>
<dbReference type="PANTHER" id="PTHR21581:SF33">
    <property type="entry name" value="D-ALANYL-D-ALANINE CARBOXYPEPTIDASE DACB"/>
    <property type="match status" value="1"/>
</dbReference>
<dbReference type="Proteomes" id="UP001623592">
    <property type="component" value="Unassembled WGS sequence"/>
</dbReference>
<dbReference type="EMBL" id="JBJIAA010000011">
    <property type="protein sequence ID" value="MFL0251542.1"/>
    <property type="molecule type" value="Genomic_DNA"/>
</dbReference>
<evidence type="ECO:0000259" key="15">
    <source>
        <dbReference type="SMART" id="SM00936"/>
    </source>
</evidence>
<comment type="function">
    <text evidence="1">Removes C-terminal D-alanyl residues from sugar-peptide cell wall precursors.</text>
</comment>
<dbReference type="Gene3D" id="3.40.710.10">
    <property type="entry name" value="DD-peptidase/beta-lactamase superfamily"/>
    <property type="match status" value="1"/>
</dbReference>
<dbReference type="PRINTS" id="PR00725">
    <property type="entry name" value="DADACBPTASE1"/>
</dbReference>